<organism evidence="1 2">
    <name type="scientific">Corynebacterium phage phi674</name>
    <dbReference type="NCBI Taxonomy" id="2052822"/>
    <lineage>
        <taxon>Viruses</taxon>
        <taxon>Duplodnaviria</taxon>
        <taxon>Heunggongvirae</taxon>
        <taxon>Uroviricota</taxon>
        <taxon>Caudoviricetes</taxon>
        <taxon>Ikedavirus</taxon>
        <taxon>Ikedavirus phi674</taxon>
    </lineage>
</organism>
<dbReference type="EMBL" id="MG324354">
    <property type="protein sequence ID" value="ATW62945.1"/>
    <property type="molecule type" value="Genomic_DNA"/>
</dbReference>
<keyword evidence="2" id="KW-1185">Reference proteome</keyword>
<name>A0A2H4PJ64_9CAUD</name>
<gene>
    <name evidence="1" type="ORF">phi674_gp27</name>
</gene>
<evidence type="ECO:0000313" key="1">
    <source>
        <dbReference type="EMBL" id="ATW62945.1"/>
    </source>
</evidence>
<dbReference type="Proteomes" id="UP000241216">
    <property type="component" value="Segment"/>
</dbReference>
<accession>A0A2H4PJ64</accession>
<sequence>MSEHPLYDAEMQRMDVLHTYVRSMKELGIFTHVAYDSAAHRVEAYGGDWMVYFYVDHIVIASDIETVAITWSARSRKGKHNRKLSRKIAAASEYSEHILTELIRSMHTDLGLTGKGF</sequence>
<reference evidence="2" key="1">
    <citation type="submission" date="2017-10" db="EMBL/GenBank/DDBJ databases">
        <title>Complete nucleotide sequences and annotations of phi673 and phi674, two new lytic phages of Corynebacterium glutamicum ATCC 13032.</title>
        <authorList>
            <person name="Yomantas Y.A.V."/>
            <person name="Abalakina E.G."/>
            <person name="Lobanova J.S."/>
            <person name="Mamontov V.T.A."/>
            <person name="Stoynova N.V."/>
            <person name="Mashko S.V."/>
        </authorList>
    </citation>
    <scope>NUCLEOTIDE SEQUENCE [LARGE SCALE GENOMIC DNA]</scope>
</reference>
<protein>
    <submittedName>
        <fullName evidence="1">Uncharacterized protein</fullName>
    </submittedName>
</protein>
<dbReference type="OrthoDB" id="31985at10239"/>
<evidence type="ECO:0000313" key="2">
    <source>
        <dbReference type="Proteomes" id="UP000241216"/>
    </source>
</evidence>
<proteinExistence type="predicted"/>